<evidence type="ECO:0000256" key="5">
    <source>
        <dbReference type="ARBA" id="ARBA00022519"/>
    </source>
</evidence>
<feature type="chain" id="PRO_5046699380" evidence="10">
    <location>
        <begin position="29"/>
        <end position="135"/>
    </location>
</feature>
<dbReference type="RefSeq" id="WP_206586631.1">
    <property type="nucleotide sequence ID" value="NZ_JAFKCU010000002.1"/>
</dbReference>
<keyword evidence="5" id="KW-0997">Cell inner membrane</keyword>
<dbReference type="InterPro" id="IPR006260">
    <property type="entry name" value="TonB/TolA_C"/>
</dbReference>
<feature type="signal peptide" evidence="10">
    <location>
        <begin position="1"/>
        <end position="28"/>
    </location>
</feature>
<keyword evidence="7" id="KW-0653">Protein transport</keyword>
<evidence type="ECO:0000256" key="7">
    <source>
        <dbReference type="ARBA" id="ARBA00022927"/>
    </source>
</evidence>
<sequence length="135" mass="14918">MKTLSKPALLICLTAIMAFFLGIQEGIAQSEQETFKEVDQMPEYPGGQTAMYQFMAENLKYPSAAREKGIEGTVVVSYIVNVDGSISNPEILRGIGGGCDEEAIRIVKAFPTWSPGIKDGKKVRTEMRLPIRYKL</sequence>
<dbReference type="SUPFAM" id="SSF74653">
    <property type="entry name" value="TolA/TonB C-terminal domain"/>
    <property type="match status" value="1"/>
</dbReference>
<keyword evidence="4" id="KW-1003">Cell membrane</keyword>
<keyword evidence="13" id="KW-1185">Reference proteome</keyword>
<dbReference type="PRINTS" id="PR01374">
    <property type="entry name" value="TONBPROTEIN"/>
</dbReference>
<evidence type="ECO:0000259" key="11">
    <source>
        <dbReference type="PROSITE" id="PS52015"/>
    </source>
</evidence>
<dbReference type="PANTHER" id="PTHR33446">
    <property type="entry name" value="PROTEIN TONB-RELATED"/>
    <property type="match status" value="1"/>
</dbReference>
<dbReference type="InterPro" id="IPR051045">
    <property type="entry name" value="TonB-dependent_transducer"/>
</dbReference>
<evidence type="ECO:0000256" key="3">
    <source>
        <dbReference type="ARBA" id="ARBA00022448"/>
    </source>
</evidence>
<keyword evidence="3" id="KW-0813">Transport</keyword>
<gene>
    <name evidence="12" type="ORF">J0A69_11175</name>
</gene>
<evidence type="ECO:0000256" key="9">
    <source>
        <dbReference type="ARBA" id="ARBA00023136"/>
    </source>
</evidence>
<feature type="domain" description="TonB C-terminal" evidence="11">
    <location>
        <begin position="46"/>
        <end position="135"/>
    </location>
</feature>
<comment type="subcellular location">
    <subcellularLocation>
        <location evidence="1">Cell inner membrane</location>
        <topology evidence="1">Single-pass membrane protein</topology>
        <orientation evidence="1">Periplasmic side</orientation>
    </subcellularLocation>
</comment>
<evidence type="ECO:0000256" key="1">
    <source>
        <dbReference type="ARBA" id="ARBA00004383"/>
    </source>
</evidence>
<name>A0ABS3CHK2_9BACT</name>
<dbReference type="Proteomes" id="UP000664480">
    <property type="component" value="Unassembled WGS sequence"/>
</dbReference>
<dbReference type="InterPro" id="IPR003538">
    <property type="entry name" value="TonB"/>
</dbReference>
<dbReference type="PANTHER" id="PTHR33446:SF2">
    <property type="entry name" value="PROTEIN TONB"/>
    <property type="match status" value="1"/>
</dbReference>
<evidence type="ECO:0000256" key="6">
    <source>
        <dbReference type="ARBA" id="ARBA00022692"/>
    </source>
</evidence>
<evidence type="ECO:0000256" key="4">
    <source>
        <dbReference type="ARBA" id="ARBA00022475"/>
    </source>
</evidence>
<evidence type="ECO:0000256" key="2">
    <source>
        <dbReference type="ARBA" id="ARBA00006555"/>
    </source>
</evidence>
<accession>A0ABS3CHK2</accession>
<evidence type="ECO:0000313" key="13">
    <source>
        <dbReference type="Proteomes" id="UP000664480"/>
    </source>
</evidence>
<evidence type="ECO:0000256" key="10">
    <source>
        <dbReference type="SAM" id="SignalP"/>
    </source>
</evidence>
<dbReference type="Pfam" id="PF03544">
    <property type="entry name" value="TonB_C"/>
    <property type="match status" value="1"/>
</dbReference>
<organism evidence="12 13">
    <name type="scientific">Algoriphagus pacificus</name>
    <dbReference type="NCBI Taxonomy" id="2811234"/>
    <lineage>
        <taxon>Bacteria</taxon>
        <taxon>Pseudomonadati</taxon>
        <taxon>Bacteroidota</taxon>
        <taxon>Cytophagia</taxon>
        <taxon>Cytophagales</taxon>
        <taxon>Cyclobacteriaceae</taxon>
        <taxon>Algoriphagus</taxon>
    </lineage>
</organism>
<dbReference type="Gene3D" id="3.30.1150.10">
    <property type="match status" value="1"/>
</dbReference>
<reference evidence="12 13" key="1">
    <citation type="submission" date="2021-03" db="EMBL/GenBank/DDBJ databases">
        <title>novel species isolated from a fishpond in China.</title>
        <authorList>
            <person name="Lu H."/>
            <person name="Cai Z."/>
        </authorList>
    </citation>
    <scope>NUCLEOTIDE SEQUENCE [LARGE SCALE GENOMIC DNA]</scope>
    <source>
        <strain evidence="12 13">YJ13C</strain>
    </source>
</reference>
<keyword evidence="8" id="KW-1133">Transmembrane helix</keyword>
<evidence type="ECO:0000313" key="12">
    <source>
        <dbReference type="EMBL" id="MBN7815996.1"/>
    </source>
</evidence>
<keyword evidence="9" id="KW-0472">Membrane</keyword>
<dbReference type="InterPro" id="IPR037682">
    <property type="entry name" value="TonB_C"/>
</dbReference>
<dbReference type="PROSITE" id="PS52015">
    <property type="entry name" value="TONB_CTD"/>
    <property type="match status" value="1"/>
</dbReference>
<dbReference type="EMBL" id="JAFKCU010000002">
    <property type="protein sequence ID" value="MBN7815996.1"/>
    <property type="molecule type" value="Genomic_DNA"/>
</dbReference>
<protein>
    <submittedName>
        <fullName evidence="12">Energy transducer TonB</fullName>
    </submittedName>
</protein>
<keyword evidence="10" id="KW-0732">Signal</keyword>
<evidence type="ECO:0000256" key="8">
    <source>
        <dbReference type="ARBA" id="ARBA00022989"/>
    </source>
</evidence>
<keyword evidence="6" id="KW-0812">Transmembrane</keyword>
<dbReference type="NCBIfam" id="TIGR01352">
    <property type="entry name" value="tonB_Cterm"/>
    <property type="match status" value="1"/>
</dbReference>
<proteinExistence type="inferred from homology"/>
<comment type="similarity">
    <text evidence="2">Belongs to the TonB family.</text>
</comment>
<comment type="caution">
    <text evidence="12">The sequence shown here is derived from an EMBL/GenBank/DDBJ whole genome shotgun (WGS) entry which is preliminary data.</text>
</comment>